<dbReference type="InterPro" id="IPR029063">
    <property type="entry name" value="SAM-dependent_MTases_sf"/>
</dbReference>
<gene>
    <name evidence="6" type="ORF">CYMTET_16609</name>
</gene>
<comment type="caution">
    <text evidence="6">The sequence shown here is derived from an EMBL/GenBank/DDBJ whole genome shotgun (WGS) entry which is preliminary data.</text>
</comment>
<dbReference type="PANTHER" id="PTHR10629">
    <property type="entry name" value="CYTOSINE-SPECIFIC METHYLTRANSFERASE"/>
    <property type="match status" value="1"/>
</dbReference>
<dbReference type="SUPFAM" id="SSF53335">
    <property type="entry name" value="S-adenosyl-L-methionine-dependent methyltransferases"/>
    <property type="match status" value="1"/>
</dbReference>
<organism evidence="6 7">
    <name type="scientific">Cymbomonas tetramitiformis</name>
    <dbReference type="NCBI Taxonomy" id="36881"/>
    <lineage>
        <taxon>Eukaryota</taxon>
        <taxon>Viridiplantae</taxon>
        <taxon>Chlorophyta</taxon>
        <taxon>Pyramimonadophyceae</taxon>
        <taxon>Pyramimonadales</taxon>
        <taxon>Pyramimonadaceae</taxon>
        <taxon>Cymbomonas</taxon>
    </lineage>
</organism>
<dbReference type="GO" id="GO:0044027">
    <property type="term" value="P:negative regulation of gene expression via chromosomal CpG island methylation"/>
    <property type="evidence" value="ECO:0007669"/>
    <property type="project" value="TreeGrafter"/>
</dbReference>
<sequence>MQGPTSRLTYVDTSDAKSADQPISAPWPAHGLRPPTVVGDAICDMAAVGNWELADYSPSGLGYRCSPITWFQGAVRRPPPSGHPTAAQRAAHVIRIEAQAVGDELRGLPAQVAQQLRLQSAGMDPHGSCKGDGPVACCAAECGVSRALELASAPELCMALGYHETYPITDKIRAILVRHIRASAKKAEAAAMDAARDAVQERAGDGDSGVEPVQGHRPQRQGLVEQLRLELVPLKRGAVNSSSLMCAKSGGTWLEWNKLEHPKRFAAVVPQKALGNYGRIWFDQVPIQVNSRPTNYWHPTQHRTLTVREHARFQGFPDYFAFSGPSNSRYRQIGNAVAIPLAHALGQCAAVVLRDGAAASHEAWIPVEAFGQSSPLPDFQEVCRQAGRTMDDPPSTLQTPMGPPALNKPYSGARRLPYVGS</sequence>
<dbReference type="Proteomes" id="UP001190700">
    <property type="component" value="Unassembled WGS sequence"/>
</dbReference>
<dbReference type="AlphaFoldDB" id="A0AAE0L7S2"/>
<keyword evidence="4" id="KW-0949">S-adenosyl-L-methionine</keyword>
<name>A0AAE0L7S2_9CHLO</name>
<feature type="region of interest" description="Disordered" evidence="5">
    <location>
        <begin position="390"/>
        <end position="421"/>
    </location>
</feature>
<reference evidence="6 7" key="1">
    <citation type="journal article" date="2015" name="Genome Biol. Evol.">
        <title>Comparative Genomics of a Bacterivorous Green Alga Reveals Evolutionary Causalities and Consequences of Phago-Mixotrophic Mode of Nutrition.</title>
        <authorList>
            <person name="Burns J.A."/>
            <person name="Paasch A."/>
            <person name="Narechania A."/>
            <person name="Kim E."/>
        </authorList>
    </citation>
    <scope>NUCLEOTIDE SEQUENCE [LARGE SCALE GENOMIC DNA]</scope>
    <source>
        <strain evidence="6 7">PLY_AMNH</strain>
    </source>
</reference>
<evidence type="ECO:0000313" key="6">
    <source>
        <dbReference type="EMBL" id="KAK3275251.1"/>
    </source>
</evidence>
<dbReference type="GO" id="GO:0032259">
    <property type="term" value="P:methylation"/>
    <property type="evidence" value="ECO:0007669"/>
    <property type="project" value="UniProtKB-KW"/>
</dbReference>
<accession>A0AAE0L7S2</accession>
<dbReference type="Pfam" id="PF00145">
    <property type="entry name" value="DNA_methylase"/>
    <property type="match status" value="1"/>
</dbReference>
<evidence type="ECO:0000256" key="2">
    <source>
        <dbReference type="ARBA" id="ARBA00022603"/>
    </source>
</evidence>
<dbReference type="EC" id="2.1.1.37" evidence="1"/>
<dbReference type="EMBL" id="LGRX02007330">
    <property type="protein sequence ID" value="KAK3275251.1"/>
    <property type="molecule type" value="Genomic_DNA"/>
</dbReference>
<dbReference type="Gene3D" id="3.90.120.10">
    <property type="entry name" value="DNA Methylase, subunit A, domain 2"/>
    <property type="match status" value="1"/>
</dbReference>
<dbReference type="GO" id="GO:0003886">
    <property type="term" value="F:DNA (cytosine-5-)-methyltransferase activity"/>
    <property type="evidence" value="ECO:0007669"/>
    <property type="project" value="UniProtKB-EC"/>
</dbReference>
<keyword evidence="7" id="KW-1185">Reference proteome</keyword>
<feature type="compositionally biased region" description="Polar residues" evidence="5">
    <location>
        <begin position="1"/>
        <end position="12"/>
    </location>
</feature>
<keyword evidence="2" id="KW-0489">Methyltransferase</keyword>
<dbReference type="InterPro" id="IPR050390">
    <property type="entry name" value="C5-Methyltransferase"/>
</dbReference>
<dbReference type="GO" id="GO:0003677">
    <property type="term" value="F:DNA binding"/>
    <property type="evidence" value="ECO:0007669"/>
    <property type="project" value="TreeGrafter"/>
</dbReference>
<evidence type="ECO:0000256" key="1">
    <source>
        <dbReference type="ARBA" id="ARBA00011975"/>
    </source>
</evidence>
<proteinExistence type="predicted"/>
<evidence type="ECO:0000256" key="5">
    <source>
        <dbReference type="SAM" id="MobiDB-lite"/>
    </source>
</evidence>
<evidence type="ECO:0000256" key="4">
    <source>
        <dbReference type="ARBA" id="ARBA00022691"/>
    </source>
</evidence>
<dbReference type="InterPro" id="IPR001525">
    <property type="entry name" value="C5_MeTfrase"/>
</dbReference>
<evidence type="ECO:0000256" key="3">
    <source>
        <dbReference type="ARBA" id="ARBA00022679"/>
    </source>
</evidence>
<protein>
    <recommendedName>
        <fullName evidence="1">DNA (cytosine-5-)-methyltransferase</fullName>
        <ecNumber evidence="1">2.1.1.37</ecNumber>
    </recommendedName>
</protein>
<dbReference type="GO" id="GO:0005634">
    <property type="term" value="C:nucleus"/>
    <property type="evidence" value="ECO:0007669"/>
    <property type="project" value="TreeGrafter"/>
</dbReference>
<evidence type="ECO:0000313" key="7">
    <source>
        <dbReference type="Proteomes" id="UP001190700"/>
    </source>
</evidence>
<feature type="region of interest" description="Disordered" evidence="5">
    <location>
        <begin position="1"/>
        <end position="31"/>
    </location>
</feature>
<keyword evidence="3" id="KW-0808">Transferase</keyword>
<dbReference type="PANTHER" id="PTHR10629:SF52">
    <property type="entry name" value="DNA (CYTOSINE-5)-METHYLTRANSFERASE 1"/>
    <property type="match status" value="1"/>
</dbReference>